<dbReference type="EMBL" id="JBHSNS010000005">
    <property type="protein sequence ID" value="MFC5729659.1"/>
    <property type="molecule type" value="Genomic_DNA"/>
</dbReference>
<evidence type="ECO:0000313" key="3">
    <source>
        <dbReference type="Proteomes" id="UP001596072"/>
    </source>
</evidence>
<name>A0ABW0ZF64_9ACTN</name>
<evidence type="ECO:0000313" key="2">
    <source>
        <dbReference type="EMBL" id="MFC5729659.1"/>
    </source>
</evidence>
<dbReference type="SUPFAM" id="SSF50475">
    <property type="entry name" value="FMN-binding split barrel"/>
    <property type="match status" value="1"/>
</dbReference>
<dbReference type="Pfam" id="PF01243">
    <property type="entry name" value="PNPOx_N"/>
    <property type="match status" value="1"/>
</dbReference>
<dbReference type="Proteomes" id="UP001596072">
    <property type="component" value="Unassembled WGS sequence"/>
</dbReference>
<dbReference type="InterPro" id="IPR011576">
    <property type="entry name" value="Pyridox_Oxase_N"/>
</dbReference>
<proteinExistence type="predicted"/>
<dbReference type="InterPro" id="IPR012349">
    <property type="entry name" value="Split_barrel_FMN-bd"/>
</dbReference>
<organism evidence="2 3">
    <name type="scientific">Nocardioides vastitatis</name>
    <dbReference type="NCBI Taxonomy" id="2568655"/>
    <lineage>
        <taxon>Bacteria</taxon>
        <taxon>Bacillati</taxon>
        <taxon>Actinomycetota</taxon>
        <taxon>Actinomycetes</taxon>
        <taxon>Propionibacteriales</taxon>
        <taxon>Nocardioidaceae</taxon>
        <taxon>Nocardioides</taxon>
    </lineage>
</organism>
<gene>
    <name evidence="2" type="ORF">ACFPQB_12085</name>
</gene>
<dbReference type="PANTHER" id="PTHR39336">
    <property type="entry name" value="PYRIDOXAMINE PHOSPHATE OXIDASE FAMILY PROTEIN (AFU_ORTHOLOGUE AFUA_6G11440)"/>
    <property type="match status" value="1"/>
</dbReference>
<dbReference type="RefSeq" id="WP_136434048.1">
    <property type="nucleotide sequence ID" value="NZ_JBHSNS010000005.1"/>
</dbReference>
<accession>A0ABW0ZF64</accession>
<keyword evidence="3" id="KW-1185">Reference proteome</keyword>
<comment type="caution">
    <text evidence="2">The sequence shown here is derived from an EMBL/GenBank/DDBJ whole genome shotgun (WGS) entry which is preliminary data.</text>
</comment>
<evidence type="ECO:0000259" key="1">
    <source>
        <dbReference type="Pfam" id="PF01243"/>
    </source>
</evidence>
<dbReference type="Gene3D" id="2.30.110.10">
    <property type="entry name" value="Electron Transport, Fmn-binding Protein, Chain A"/>
    <property type="match status" value="1"/>
</dbReference>
<reference evidence="3" key="1">
    <citation type="journal article" date="2019" name="Int. J. Syst. Evol. Microbiol.">
        <title>The Global Catalogue of Microorganisms (GCM) 10K type strain sequencing project: providing services to taxonomists for standard genome sequencing and annotation.</title>
        <authorList>
            <consortium name="The Broad Institute Genomics Platform"/>
            <consortium name="The Broad Institute Genome Sequencing Center for Infectious Disease"/>
            <person name="Wu L."/>
            <person name="Ma J."/>
        </authorList>
    </citation>
    <scope>NUCLEOTIDE SEQUENCE [LARGE SCALE GENOMIC DNA]</scope>
    <source>
        <strain evidence="3">YIM 94188</strain>
    </source>
</reference>
<feature type="domain" description="Pyridoxamine 5'-phosphate oxidase N-terminal" evidence="1">
    <location>
        <begin position="11"/>
        <end position="133"/>
    </location>
</feature>
<protein>
    <submittedName>
        <fullName evidence="2">Pyridoxamine 5'-phosphate oxidase family protein</fullName>
    </submittedName>
</protein>
<sequence length="322" mass="35506">MAKLYDRVEGRLRTFVERQRVFFVATAPLADDGHVNLSPRGVPGTFGMLDDRTFAWVDTTGSGSETIAHLRENGRITIMFCAFEGPPNIVRFHGRGRVVTIYDQEYDELAARFEELPGTRAVVVVDIDRISDSCGYGVPLMEYVGERNLLQPYFTRKGVEGSADYRRRRNRTSIDGLPAFDFDPMDEWSTLAGLARIRERLSAQIDGWTPPVGHGIALDGEFGHVNRPGGTHGLPAVLLATVLKHDGSTATIEMSRQQLDEAITALAPAAACTEVDHPNLAAWRTVREQLEERGGGTVAAVFVRSAQDPPSSDVDARLRALW</sequence>
<dbReference type="PANTHER" id="PTHR39336:SF1">
    <property type="entry name" value="PYRIDOXAMINE PHOSPHATE OXIDASE FAMILY PROTEIN (AFU_ORTHOLOGUE AFUA_6G11440)"/>
    <property type="match status" value="1"/>
</dbReference>